<evidence type="ECO:0000313" key="3">
    <source>
        <dbReference type="Proteomes" id="UP001195483"/>
    </source>
</evidence>
<keyword evidence="3" id="KW-1185">Reference proteome</keyword>
<proteinExistence type="predicted"/>
<dbReference type="AlphaFoldDB" id="A0AAE0T3E1"/>
<accession>A0AAE0T3E1</accession>
<keyword evidence="1" id="KW-0732">Signal</keyword>
<gene>
    <name evidence="2" type="ORF">CHS0354_022365</name>
</gene>
<sequence length="198" mass="22624">MIILLTTFASALLYMSYGQDCNINYETLPQLGRRARNYAVAENEPMLFDEDLDNSKWYSVGQNNMPTNYSSLYIGNCGTYYPIWMNGSIPNEGDGAVYRTACIMSFSSSCSVKKIIQVRNCTTHMIYKLEPTTHTSAYCFDIKPAPSFKSAFAGVKYELVFIEETTVFGHMQIKKPNLIFFCAFNKSNDEDMFYTITW</sequence>
<protein>
    <submittedName>
        <fullName evidence="2">Uncharacterized protein</fullName>
    </submittedName>
</protein>
<name>A0AAE0T3E1_9BIVA</name>
<reference evidence="2" key="1">
    <citation type="journal article" date="2021" name="Genome Biol. Evol.">
        <title>A High-Quality Reference Genome for a Parasitic Bivalve with Doubly Uniparental Inheritance (Bivalvia: Unionida).</title>
        <authorList>
            <person name="Smith C.H."/>
        </authorList>
    </citation>
    <scope>NUCLEOTIDE SEQUENCE</scope>
    <source>
        <strain evidence="2">CHS0354</strain>
    </source>
</reference>
<dbReference type="EMBL" id="JAEAOA010001356">
    <property type="protein sequence ID" value="KAK3602498.1"/>
    <property type="molecule type" value="Genomic_DNA"/>
</dbReference>
<feature type="chain" id="PRO_5042208094" evidence="1">
    <location>
        <begin position="19"/>
        <end position="198"/>
    </location>
</feature>
<reference evidence="2" key="2">
    <citation type="journal article" date="2021" name="Genome Biol. Evol.">
        <title>Developing a high-quality reference genome for a parasitic bivalve with doubly uniparental inheritance (Bivalvia: Unionida).</title>
        <authorList>
            <person name="Smith C.H."/>
        </authorList>
    </citation>
    <scope>NUCLEOTIDE SEQUENCE</scope>
    <source>
        <strain evidence="2">CHS0354</strain>
        <tissue evidence="2">Mantle</tissue>
    </source>
</reference>
<organism evidence="2 3">
    <name type="scientific">Potamilus streckersoni</name>
    <dbReference type="NCBI Taxonomy" id="2493646"/>
    <lineage>
        <taxon>Eukaryota</taxon>
        <taxon>Metazoa</taxon>
        <taxon>Spiralia</taxon>
        <taxon>Lophotrochozoa</taxon>
        <taxon>Mollusca</taxon>
        <taxon>Bivalvia</taxon>
        <taxon>Autobranchia</taxon>
        <taxon>Heteroconchia</taxon>
        <taxon>Palaeoheterodonta</taxon>
        <taxon>Unionida</taxon>
        <taxon>Unionoidea</taxon>
        <taxon>Unionidae</taxon>
        <taxon>Ambleminae</taxon>
        <taxon>Lampsilini</taxon>
        <taxon>Potamilus</taxon>
    </lineage>
</organism>
<feature type="signal peptide" evidence="1">
    <location>
        <begin position="1"/>
        <end position="18"/>
    </location>
</feature>
<reference evidence="2" key="3">
    <citation type="submission" date="2023-05" db="EMBL/GenBank/DDBJ databases">
        <authorList>
            <person name="Smith C.H."/>
        </authorList>
    </citation>
    <scope>NUCLEOTIDE SEQUENCE</scope>
    <source>
        <strain evidence="2">CHS0354</strain>
        <tissue evidence="2">Mantle</tissue>
    </source>
</reference>
<evidence type="ECO:0000313" key="2">
    <source>
        <dbReference type="EMBL" id="KAK3602498.1"/>
    </source>
</evidence>
<dbReference type="Proteomes" id="UP001195483">
    <property type="component" value="Unassembled WGS sequence"/>
</dbReference>
<evidence type="ECO:0000256" key="1">
    <source>
        <dbReference type="SAM" id="SignalP"/>
    </source>
</evidence>
<comment type="caution">
    <text evidence="2">The sequence shown here is derived from an EMBL/GenBank/DDBJ whole genome shotgun (WGS) entry which is preliminary data.</text>
</comment>